<dbReference type="KEGG" id="vg:40088191"/>
<dbReference type="EMBL" id="MF403008">
    <property type="protein sequence ID" value="AUZ94970.1"/>
    <property type="molecule type" value="Genomic_DNA"/>
</dbReference>
<organism evidence="2 3">
    <name type="scientific">Agrobacterium phage Atu_ph07</name>
    <dbReference type="NCBI Taxonomy" id="2024264"/>
    <lineage>
        <taxon>Viruses</taxon>
        <taxon>Duplodnaviria</taxon>
        <taxon>Heunggongvirae</taxon>
        <taxon>Uroviricota</taxon>
        <taxon>Caudoviricetes</taxon>
        <taxon>Polybotosvirus</taxon>
        <taxon>Polybotosvirus Atuph07</taxon>
    </lineage>
</organism>
<feature type="compositionally biased region" description="Acidic residues" evidence="1">
    <location>
        <begin position="110"/>
        <end position="123"/>
    </location>
</feature>
<keyword evidence="3" id="KW-1185">Reference proteome</keyword>
<reference evidence="2 3" key="1">
    <citation type="submission" date="2017-06" db="EMBL/GenBank/DDBJ databases">
        <authorList>
            <person name="Kim H.J."/>
            <person name="Triplett B.A."/>
        </authorList>
    </citation>
    <scope>NUCLEOTIDE SEQUENCE [LARGE SCALE GENOMIC DNA]</scope>
</reference>
<accession>A0A2L0UZM8</accession>
<dbReference type="GeneID" id="40088191"/>
<feature type="region of interest" description="Disordered" evidence="1">
    <location>
        <begin position="101"/>
        <end position="123"/>
    </location>
</feature>
<proteinExistence type="predicted"/>
<evidence type="ECO:0000313" key="2">
    <source>
        <dbReference type="EMBL" id="AUZ94970.1"/>
    </source>
</evidence>
<name>A0A2L0UZM8_9CAUD</name>
<dbReference type="RefSeq" id="YP_009611853.1">
    <property type="nucleotide sequence ID" value="NC_042013.1"/>
</dbReference>
<dbReference type="Proteomes" id="UP000223025">
    <property type="component" value="Segment"/>
</dbReference>
<sequence length="160" mass="18344">MSRHVEDAVKEYFADKIPPYVKAMASAVKYDLMHGPAYAEIPESGIENFTVDDYASYPEDLNDPEKAVLVFDDIYNHFTKWLDDNFPSEIYVDEDGYVSENEPTGYYLDTDGEETSDSEYEDEDGDIVSNEYVEPGEYWAVDARNIANILWGKEVANQLY</sequence>
<evidence type="ECO:0000256" key="1">
    <source>
        <dbReference type="SAM" id="MobiDB-lite"/>
    </source>
</evidence>
<evidence type="ECO:0000313" key="3">
    <source>
        <dbReference type="Proteomes" id="UP000223025"/>
    </source>
</evidence>
<protein>
    <submittedName>
        <fullName evidence="2">Uncharacterized protein</fullName>
    </submittedName>
</protein>